<dbReference type="AlphaFoldDB" id="A0AAE1GLI0"/>
<gene>
    <name evidence="4" type="ORF">Pcinc_000781</name>
</gene>
<organism evidence="4 5">
    <name type="scientific">Petrolisthes cinctipes</name>
    <name type="common">Flat porcelain crab</name>
    <dbReference type="NCBI Taxonomy" id="88211"/>
    <lineage>
        <taxon>Eukaryota</taxon>
        <taxon>Metazoa</taxon>
        <taxon>Ecdysozoa</taxon>
        <taxon>Arthropoda</taxon>
        <taxon>Crustacea</taxon>
        <taxon>Multicrustacea</taxon>
        <taxon>Malacostraca</taxon>
        <taxon>Eumalacostraca</taxon>
        <taxon>Eucarida</taxon>
        <taxon>Decapoda</taxon>
        <taxon>Pleocyemata</taxon>
        <taxon>Anomura</taxon>
        <taxon>Galatheoidea</taxon>
        <taxon>Porcellanidae</taxon>
        <taxon>Petrolisthes</taxon>
    </lineage>
</organism>
<comment type="caution">
    <text evidence="4">The sequence shown here is derived from an EMBL/GenBank/DDBJ whole genome shotgun (WGS) entry which is preliminary data.</text>
</comment>
<dbReference type="InterPro" id="IPR014718">
    <property type="entry name" value="GH-type_carb-bd"/>
</dbReference>
<dbReference type="GO" id="GO:0005576">
    <property type="term" value="C:extracellular region"/>
    <property type="evidence" value="ECO:0007669"/>
    <property type="project" value="InterPro"/>
</dbReference>
<protein>
    <recommendedName>
        <fullName evidence="3">Polysaccharide lyase family 8 central domain-containing protein</fullName>
    </recommendedName>
</protein>
<dbReference type="GO" id="GO:0016829">
    <property type="term" value="F:lyase activity"/>
    <property type="evidence" value="ECO:0007669"/>
    <property type="project" value="UniProtKB-KW"/>
</dbReference>
<evidence type="ECO:0000313" key="5">
    <source>
        <dbReference type="Proteomes" id="UP001286313"/>
    </source>
</evidence>
<evidence type="ECO:0000256" key="2">
    <source>
        <dbReference type="SAM" id="MobiDB-lite"/>
    </source>
</evidence>
<dbReference type="InterPro" id="IPR011071">
    <property type="entry name" value="Lyase_8-like_C"/>
</dbReference>
<dbReference type="SUPFAM" id="SSF49863">
    <property type="entry name" value="Hyaluronate lyase-like, C-terminal domain"/>
    <property type="match status" value="1"/>
</dbReference>
<dbReference type="PANTHER" id="PTHR38481">
    <property type="entry name" value="HYALURONATE LYASE"/>
    <property type="match status" value="1"/>
</dbReference>
<feature type="region of interest" description="Disordered" evidence="2">
    <location>
        <begin position="133"/>
        <end position="175"/>
    </location>
</feature>
<dbReference type="SUPFAM" id="SSF74650">
    <property type="entry name" value="Galactose mutarotase-like"/>
    <property type="match status" value="2"/>
</dbReference>
<name>A0AAE1GLI0_PETCI</name>
<dbReference type="Pfam" id="PF02278">
    <property type="entry name" value="Lyase_8"/>
    <property type="match status" value="1"/>
</dbReference>
<dbReference type="GO" id="GO:0030246">
    <property type="term" value="F:carbohydrate binding"/>
    <property type="evidence" value="ECO:0007669"/>
    <property type="project" value="InterPro"/>
</dbReference>
<keyword evidence="1" id="KW-0456">Lyase</keyword>
<accession>A0AAE1GLI0</accession>
<reference evidence="4" key="1">
    <citation type="submission" date="2023-10" db="EMBL/GenBank/DDBJ databases">
        <title>Genome assemblies of two species of porcelain crab, Petrolisthes cinctipes and Petrolisthes manimaculis (Anomura: Porcellanidae).</title>
        <authorList>
            <person name="Angst P."/>
        </authorList>
    </citation>
    <scope>NUCLEOTIDE SEQUENCE</scope>
    <source>
        <strain evidence="4">PB745_01</strain>
        <tissue evidence="4">Gill</tissue>
    </source>
</reference>
<proteinExistence type="predicted"/>
<dbReference type="Gene3D" id="2.60.220.10">
    <property type="entry name" value="Polysaccharide lyase family 8-like, C-terminal"/>
    <property type="match status" value="1"/>
</dbReference>
<dbReference type="InterPro" id="IPR003159">
    <property type="entry name" value="Lyase_8_central_dom"/>
</dbReference>
<dbReference type="GO" id="GO:0005975">
    <property type="term" value="P:carbohydrate metabolic process"/>
    <property type="evidence" value="ECO:0007669"/>
    <property type="project" value="InterPro"/>
</dbReference>
<dbReference type="EMBL" id="JAWQEG010000038">
    <property type="protein sequence ID" value="KAK3895543.1"/>
    <property type="molecule type" value="Genomic_DNA"/>
</dbReference>
<dbReference type="Proteomes" id="UP001286313">
    <property type="component" value="Unassembled WGS sequence"/>
</dbReference>
<keyword evidence="5" id="KW-1185">Reference proteome</keyword>
<dbReference type="Gene3D" id="2.70.98.10">
    <property type="match status" value="2"/>
</dbReference>
<sequence length="463" mass="49728">MRKGDGFLTVVVDGSELGSEGQEVFMVYDWAKVPGVTNLYTTDIPQSSLYRTSLSSPQYQTSTYWAERCMNNAEFAGGVTDGVVGLASMDYNRPHVSLTALKSWFFFEDVIVVVGSRISLSEDDATGENVITTLAQGQPKRRSESVLSTSCPDGVEPGDEDSTSPDPSTSDVHHSKWPRLGAFIDEDPQQHPDPIPGLPGVGVSTVGTPAGTATLPADSTLFTPTNQPQSPSVLPHYSRLPPLIPREQFVMYGGEHVLGKTNGEETILGLGETQHLSPAYLHHHSVGYVFIQGEENLTVSAAMKTLSSNELEVFTAWLNHGTAPSDSLLAYAILPSADLVRTRAFHASPEVELVEVSSYNHIVCHRPSKTIGGSIGTVGSISTPTCGEAGPMTLDVDTPCLVLLTLISDTLDQAQFRIALSDPQQQFVHINLMLKYGGRSTSAQVTLPPPPKSGDSVFLFLSV</sequence>
<evidence type="ECO:0000259" key="3">
    <source>
        <dbReference type="Pfam" id="PF02278"/>
    </source>
</evidence>
<dbReference type="InterPro" id="IPR011013">
    <property type="entry name" value="Gal_mutarotase_sf_dom"/>
</dbReference>
<dbReference type="PANTHER" id="PTHR38481:SF1">
    <property type="entry name" value="HYALURONATE LYASE"/>
    <property type="match status" value="1"/>
</dbReference>
<evidence type="ECO:0000256" key="1">
    <source>
        <dbReference type="ARBA" id="ARBA00023239"/>
    </source>
</evidence>
<dbReference type="InterPro" id="IPR038970">
    <property type="entry name" value="Lyase_8"/>
</dbReference>
<feature type="domain" description="Polysaccharide lyase family 8 central" evidence="3">
    <location>
        <begin position="4"/>
        <end position="152"/>
    </location>
</feature>
<evidence type="ECO:0000313" key="4">
    <source>
        <dbReference type="EMBL" id="KAK3895543.1"/>
    </source>
</evidence>